<dbReference type="GO" id="GO:0016747">
    <property type="term" value="F:acyltransferase activity, transferring groups other than amino-acyl groups"/>
    <property type="evidence" value="ECO:0007669"/>
    <property type="project" value="InterPro"/>
</dbReference>
<dbReference type="OrthoDB" id="5522469at2"/>
<dbReference type="Pfam" id="PF13508">
    <property type="entry name" value="Acetyltransf_7"/>
    <property type="match status" value="1"/>
</dbReference>
<accession>A0A395JQL3</accession>
<dbReference type="SUPFAM" id="SSF55729">
    <property type="entry name" value="Acyl-CoA N-acyltransferases (Nat)"/>
    <property type="match status" value="1"/>
</dbReference>
<evidence type="ECO:0000313" key="2">
    <source>
        <dbReference type="EMBL" id="RBP53653.1"/>
    </source>
</evidence>
<evidence type="ECO:0000259" key="1">
    <source>
        <dbReference type="PROSITE" id="PS51186"/>
    </source>
</evidence>
<dbReference type="AlphaFoldDB" id="A0A395JQL3"/>
<protein>
    <submittedName>
        <fullName evidence="2">Acetyltransferase (GNAT) family protein</fullName>
    </submittedName>
</protein>
<dbReference type="RefSeq" id="WP_113953204.1">
    <property type="nucleotide sequence ID" value="NZ_QNRT01000001.1"/>
</dbReference>
<gene>
    <name evidence="2" type="ORF">DFR28_1011040</name>
</gene>
<organism evidence="2 3">
    <name type="scientific">Arenicella xantha</name>
    <dbReference type="NCBI Taxonomy" id="644221"/>
    <lineage>
        <taxon>Bacteria</taxon>
        <taxon>Pseudomonadati</taxon>
        <taxon>Pseudomonadota</taxon>
        <taxon>Gammaproteobacteria</taxon>
        <taxon>Arenicellales</taxon>
        <taxon>Arenicellaceae</taxon>
        <taxon>Arenicella</taxon>
    </lineage>
</organism>
<comment type="caution">
    <text evidence="2">The sequence shown here is derived from an EMBL/GenBank/DDBJ whole genome shotgun (WGS) entry which is preliminary data.</text>
</comment>
<dbReference type="InParanoid" id="A0A395JQL3"/>
<evidence type="ECO:0000313" key="3">
    <source>
        <dbReference type="Proteomes" id="UP000253083"/>
    </source>
</evidence>
<dbReference type="EMBL" id="QNRT01000001">
    <property type="protein sequence ID" value="RBP53653.1"/>
    <property type="molecule type" value="Genomic_DNA"/>
</dbReference>
<dbReference type="InterPro" id="IPR016181">
    <property type="entry name" value="Acyl_CoA_acyltransferase"/>
</dbReference>
<keyword evidence="2" id="KW-0808">Transferase</keyword>
<keyword evidence="3" id="KW-1185">Reference proteome</keyword>
<dbReference type="Proteomes" id="UP000253083">
    <property type="component" value="Unassembled WGS sequence"/>
</dbReference>
<proteinExistence type="predicted"/>
<dbReference type="PROSITE" id="PS51186">
    <property type="entry name" value="GNAT"/>
    <property type="match status" value="1"/>
</dbReference>
<sequence>MRIDFVPAVESDETYLLALRKQTMTEHLEAAGLFLSEAEHLARLRHLYSCCYLVLINGERIGAIKYQSTASELNLLQLQIERDHQGAGYGSAIIQQILAHHAGKQIGLSVLKANPAFGLYQRLGFAVVGEDEHEYLMRYEV</sequence>
<dbReference type="Gene3D" id="3.40.630.30">
    <property type="match status" value="1"/>
</dbReference>
<name>A0A395JQL3_9GAMM</name>
<dbReference type="InterPro" id="IPR000182">
    <property type="entry name" value="GNAT_dom"/>
</dbReference>
<reference evidence="2 3" key="1">
    <citation type="submission" date="2018-06" db="EMBL/GenBank/DDBJ databases">
        <title>Genomic Encyclopedia of Type Strains, Phase IV (KMG-IV): sequencing the most valuable type-strain genomes for metagenomic binning, comparative biology and taxonomic classification.</title>
        <authorList>
            <person name="Goeker M."/>
        </authorList>
    </citation>
    <scope>NUCLEOTIDE SEQUENCE [LARGE SCALE GENOMIC DNA]</scope>
    <source>
        <strain evidence="2 3">DSM 24032</strain>
    </source>
</reference>
<feature type="domain" description="N-acetyltransferase" evidence="1">
    <location>
        <begin position="3"/>
        <end position="141"/>
    </location>
</feature>